<dbReference type="Proteomes" id="UP001140949">
    <property type="component" value="Unassembled WGS sequence"/>
</dbReference>
<evidence type="ECO:0000256" key="1">
    <source>
        <dbReference type="SAM" id="MobiDB-lite"/>
    </source>
</evidence>
<dbReference type="PANTHER" id="PTHR33640">
    <property type="entry name" value="TRANSMEMBRANE PROTEIN"/>
    <property type="match status" value="1"/>
</dbReference>
<feature type="compositionally biased region" description="Basic and acidic residues" evidence="1">
    <location>
        <begin position="159"/>
        <end position="169"/>
    </location>
</feature>
<dbReference type="PANTHER" id="PTHR33640:SF8">
    <property type="entry name" value="TRANSMEMBRANE PROTEIN"/>
    <property type="match status" value="1"/>
</dbReference>
<evidence type="ECO:0000313" key="4">
    <source>
        <dbReference type="EMBL" id="KAJ6840345.1"/>
    </source>
</evidence>
<evidence type="ECO:0000313" key="5">
    <source>
        <dbReference type="Proteomes" id="UP001140949"/>
    </source>
</evidence>
<feature type="transmembrane region" description="Helical" evidence="2">
    <location>
        <begin position="57"/>
        <end position="78"/>
    </location>
</feature>
<organism evidence="4 5">
    <name type="scientific">Iris pallida</name>
    <name type="common">Sweet iris</name>
    <dbReference type="NCBI Taxonomy" id="29817"/>
    <lineage>
        <taxon>Eukaryota</taxon>
        <taxon>Viridiplantae</taxon>
        <taxon>Streptophyta</taxon>
        <taxon>Embryophyta</taxon>
        <taxon>Tracheophyta</taxon>
        <taxon>Spermatophyta</taxon>
        <taxon>Magnoliopsida</taxon>
        <taxon>Liliopsida</taxon>
        <taxon>Asparagales</taxon>
        <taxon>Iridaceae</taxon>
        <taxon>Iridoideae</taxon>
        <taxon>Irideae</taxon>
        <taxon>Iris</taxon>
    </lineage>
</organism>
<feature type="region of interest" description="Disordered" evidence="1">
    <location>
        <begin position="133"/>
        <end position="184"/>
    </location>
</feature>
<dbReference type="EMBL" id="JANAVB010009400">
    <property type="protein sequence ID" value="KAJ6840345.1"/>
    <property type="molecule type" value="Genomic_DNA"/>
</dbReference>
<protein>
    <recommendedName>
        <fullName evidence="6">DUF4408 domain-containing protein</fullName>
    </recommendedName>
</protein>
<keyword evidence="2" id="KW-0812">Transmembrane</keyword>
<keyword evidence="2" id="KW-0472">Membrane</keyword>
<proteinExistence type="predicted"/>
<accession>A0AAX6HIP9</accession>
<gene>
    <name evidence="3" type="ORF">M6B38_240680</name>
    <name evidence="4" type="ORF">M6B38_310780</name>
</gene>
<sequence length="229" mass="25320">MVMMNVEKSTAGRRYRKLQRAFTLLRCLELAVLLLLALRGLPAAARASGSFLRLSVSVLLGPRFLFLLGNAIVIHLFLNKTNKCTSGGAVDIEGTIVSSFIPPPPPATCEGKVVYEDKEEVVVVLASGSEKSTTGRACRRTRSERMHVRRRKEAPPVPELRRSSTDVDPKVTAGEEDEVGDAEEFRRTIEAFIEKQQLKFQREEESMSTATTTMVAIVSSSPQVVKEKE</sequence>
<comment type="caution">
    <text evidence="4">The sequence shown here is derived from an EMBL/GenBank/DDBJ whole genome shotgun (WGS) entry which is preliminary data.</text>
</comment>
<name>A0AAX6HIP9_IRIPA</name>
<evidence type="ECO:0000313" key="3">
    <source>
        <dbReference type="EMBL" id="KAJ6792169.1"/>
    </source>
</evidence>
<keyword evidence="2" id="KW-1133">Transmembrane helix</keyword>
<dbReference type="EMBL" id="JANAVB010044020">
    <property type="protein sequence ID" value="KAJ6792169.1"/>
    <property type="molecule type" value="Genomic_DNA"/>
</dbReference>
<reference evidence="4" key="1">
    <citation type="journal article" date="2023" name="GigaByte">
        <title>Genome assembly of the bearded iris, Iris pallida Lam.</title>
        <authorList>
            <person name="Bruccoleri R.E."/>
            <person name="Oakeley E.J."/>
            <person name="Faust A.M.E."/>
            <person name="Altorfer M."/>
            <person name="Dessus-Babus S."/>
            <person name="Burckhardt D."/>
            <person name="Oertli M."/>
            <person name="Naumann U."/>
            <person name="Petersen F."/>
            <person name="Wong J."/>
        </authorList>
    </citation>
    <scope>NUCLEOTIDE SEQUENCE</scope>
    <source>
        <strain evidence="4">GSM-AAB239-AS_SAM_17_03QT</strain>
    </source>
</reference>
<evidence type="ECO:0000256" key="2">
    <source>
        <dbReference type="SAM" id="Phobius"/>
    </source>
</evidence>
<evidence type="ECO:0008006" key="6">
    <source>
        <dbReference type="Google" id="ProtNLM"/>
    </source>
</evidence>
<dbReference type="AlphaFoldDB" id="A0AAX6HIP9"/>
<reference evidence="4" key="2">
    <citation type="submission" date="2023-04" db="EMBL/GenBank/DDBJ databases">
        <authorList>
            <person name="Bruccoleri R.E."/>
            <person name="Oakeley E.J."/>
            <person name="Faust A.-M."/>
            <person name="Dessus-Babus S."/>
            <person name="Altorfer M."/>
            <person name="Burckhardt D."/>
            <person name="Oertli M."/>
            <person name="Naumann U."/>
            <person name="Petersen F."/>
            <person name="Wong J."/>
        </authorList>
    </citation>
    <scope>NUCLEOTIDE SEQUENCE</scope>
    <source>
        <strain evidence="4">GSM-AAB239-AS_SAM_17_03QT</strain>
        <tissue evidence="4">Leaf</tissue>
    </source>
</reference>
<keyword evidence="5" id="KW-1185">Reference proteome</keyword>